<dbReference type="EMBL" id="WXEX01000001">
    <property type="protein sequence ID" value="MZP41727.1"/>
    <property type="molecule type" value="Genomic_DNA"/>
</dbReference>
<gene>
    <name evidence="4" type="ORF">GTO89_01615</name>
</gene>
<dbReference type="InterPro" id="IPR005814">
    <property type="entry name" value="Aminotrans_3"/>
</dbReference>
<dbReference type="InterPro" id="IPR015421">
    <property type="entry name" value="PyrdxlP-dep_Trfase_major"/>
</dbReference>
<evidence type="ECO:0000256" key="2">
    <source>
        <dbReference type="ARBA" id="ARBA00022898"/>
    </source>
</evidence>
<accession>A0A845L549</accession>
<evidence type="ECO:0000313" key="5">
    <source>
        <dbReference type="Proteomes" id="UP000471031"/>
    </source>
</evidence>
<protein>
    <submittedName>
        <fullName evidence="4">Aminotransferase class III-fold pyridoxal phosphate-dependent enzyme</fullName>
    </submittedName>
</protein>
<evidence type="ECO:0000256" key="1">
    <source>
        <dbReference type="ARBA" id="ARBA00001933"/>
    </source>
</evidence>
<name>A0A845L549_HELGE</name>
<evidence type="ECO:0000313" key="4">
    <source>
        <dbReference type="EMBL" id="MZP41727.1"/>
    </source>
</evidence>
<dbReference type="Pfam" id="PF00202">
    <property type="entry name" value="Aminotran_3"/>
    <property type="match status" value="1"/>
</dbReference>
<dbReference type="PANTHER" id="PTHR11986">
    <property type="entry name" value="AMINOTRANSFERASE CLASS III"/>
    <property type="match status" value="1"/>
</dbReference>
<dbReference type="Proteomes" id="UP000471031">
    <property type="component" value="Unassembled WGS sequence"/>
</dbReference>
<evidence type="ECO:0000256" key="3">
    <source>
        <dbReference type="RuleBase" id="RU003560"/>
    </source>
</evidence>
<dbReference type="GO" id="GO:0033094">
    <property type="term" value="F:putrescine--2-oxoglutarate transaminase activity"/>
    <property type="evidence" value="ECO:0007669"/>
    <property type="project" value="TreeGrafter"/>
</dbReference>
<dbReference type="GO" id="GO:0042802">
    <property type="term" value="F:identical protein binding"/>
    <property type="evidence" value="ECO:0007669"/>
    <property type="project" value="TreeGrafter"/>
</dbReference>
<reference evidence="4 5" key="1">
    <citation type="submission" date="2020-01" db="EMBL/GenBank/DDBJ databases">
        <title>Whole genome sequence of Heliobacterium gestii DSM 11169.</title>
        <authorList>
            <person name="Kyndt J.A."/>
            <person name="Meyer T.E."/>
        </authorList>
    </citation>
    <scope>NUCLEOTIDE SEQUENCE [LARGE SCALE GENOMIC DNA]</scope>
    <source>
        <strain evidence="4 5">DSM 11169</strain>
    </source>
</reference>
<dbReference type="OrthoDB" id="9807885at2"/>
<comment type="caution">
    <text evidence="4">The sequence shown here is derived from an EMBL/GenBank/DDBJ whole genome shotgun (WGS) entry which is preliminary data.</text>
</comment>
<sequence>MQVEGGLAVTTVMESYEQYVNPAAARLFRLMGMSAAAVRAEGSFVYDEAGREYVDFLGNFGVLSLGHRHPRVIAAALDQLNRMAQTARFLLDEPTARLAETLARITPGDLQCCFFGNSGAEAVEAALKIARLATGKRRFISTLNSFHGKTFGALSVSGREPFRAPFHPLLFPVTHVPFGDISALEKALAKESDVAAFIVEPVQGEGGVVTPPPGYLSEASALCLQAGALLIVDEVQTGLGRTGRLFACEEEGVVPDLLCLAKALGGGVMPIGATVGRPAVWAALSDHPWLHTSTFGGNPLACAAALAAIEVTLEEDLAGQARAKGDWLLGRLEALASRHTRVIDGVRGRGLLIGVEVTKEGAGGLIISRMVAERIIVGYTLNNPRVIRLEPPLNVPWEVLERVTAVLEEAVKEAETYIDDL</sequence>
<dbReference type="GO" id="GO:0030170">
    <property type="term" value="F:pyridoxal phosphate binding"/>
    <property type="evidence" value="ECO:0007669"/>
    <property type="project" value="InterPro"/>
</dbReference>
<dbReference type="InterPro" id="IPR015422">
    <property type="entry name" value="PyrdxlP-dep_Trfase_small"/>
</dbReference>
<comment type="cofactor">
    <cofactor evidence="1">
        <name>pyridoxal 5'-phosphate</name>
        <dbReference type="ChEBI" id="CHEBI:597326"/>
    </cofactor>
</comment>
<dbReference type="SUPFAM" id="SSF53383">
    <property type="entry name" value="PLP-dependent transferases"/>
    <property type="match status" value="1"/>
</dbReference>
<dbReference type="Gene3D" id="3.40.640.10">
    <property type="entry name" value="Type I PLP-dependent aspartate aminotransferase-like (Major domain)"/>
    <property type="match status" value="1"/>
</dbReference>
<proteinExistence type="inferred from homology"/>
<dbReference type="InterPro" id="IPR049704">
    <property type="entry name" value="Aminotrans_3_PPA_site"/>
</dbReference>
<keyword evidence="4" id="KW-0032">Aminotransferase</keyword>
<dbReference type="FunFam" id="3.40.640.10:FF:000004">
    <property type="entry name" value="Acetylornithine aminotransferase"/>
    <property type="match status" value="1"/>
</dbReference>
<dbReference type="PIRSF" id="PIRSF000521">
    <property type="entry name" value="Transaminase_4ab_Lys_Orn"/>
    <property type="match status" value="1"/>
</dbReference>
<keyword evidence="5" id="KW-1185">Reference proteome</keyword>
<dbReference type="PROSITE" id="PS00600">
    <property type="entry name" value="AA_TRANSFER_CLASS_3"/>
    <property type="match status" value="1"/>
</dbReference>
<keyword evidence="4" id="KW-0808">Transferase</keyword>
<dbReference type="InterPro" id="IPR015424">
    <property type="entry name" value="PyrdxlP-dep_Trfase"/>
</dbReference>
<comment type="similarity">
    <text evidence="3">Belongs to the class-III pyridoxal-phosphate-dependent aminotransferase family.</text>
</comment>
<dbReference type="GO" id="GO:0009447">
    <property type="term" value="P:putrescine catabolic process"/>
    <property type="evidence" value="ECO:0007669"/>
    <property type="project" value="TreeGrafter"/>
</dbReference>
<keyword evidence="2 3" id="KW-0663">Pyridoxal phosphate</keyword>
<dbReference type="Gene3D" id="3.90.1150.10">
    <property type="entry name" value="Aspartate Aminotransferase, domain 1"/>
    <property type="match status" value="1"/>
</dbReference>
<dbReference type="AlphaFoldDB" id="A0A845L549"/>
<dbReference type="PANTHER" id="PTHR11986:SF112">
    <property type="entry name" value="PUTRESCINE AMINOTRANSFERASE"/>
    <property type="match status" value="1"/>
</dbReference>
<dbReference type="CDD" id="cd00610">
    <property type="entry name" value="OAT_like"/>
    <property type="match status" value="1"/>
</dbReference>
<organism evidence="4 5">
    <name type="scientific">Heliomicrobium gestii</name>
    <name type="common">Heliobacterium gestii</name>
    <dbReference type="NCBI Taxonomy" id="2699"/>
    <lineage>
        <taxon>Bacteria</taxon>
        <taxon>Bacillati</taxon>
        <taxon>Bacillota</taxon>
        <taxon>Clostridia</taxon>
        <taxon>Eubacteriales</taxon>
        <taxon>Heliobacteriaceae</taxon>
        <taxon>Heliomicrobium</taxon>
    </lineage>
</organism>
<dbReference type="InterPro" id="IPR050103">
    <property type="entry name" value="Class-III_PLP-dep_AT"/>
</dbReference>